<dbReference type="NCBIfam" id="NF041636">
    <property type="entry name" value="slam_lipo"/>
    <property type="match status" value="1"/>
</dbReference>
<dbReference type="AlphaFoldDB" id="A0A011N9H9"/>
<dbReference type="PATRIC" id="fig|1450449.3.peg.2279"/>
<evidence type="ECO:0000256" key="1">
    <source>
        <dbReference type="SAM" id="MobiDB-lite"/>
    </source>
</evidence>
<feature type="domain" description="Transferrin-binding protein B C-lobe/N-lobe beta-barrel" evidence="3">
    <location>
        <begin position="163"/>
        <end position="262"/>
    </location>
</feature>
<dbReference type="InterPro" id="IPR001677">
    <property type="entry name" value="TbpB_B_D"/>
</dbReference>
<feature type="region of interest" description="Disordered" evidence="1">
    <location>
        <begin position="22"/>
        <end position="75"/>
    </location>
</feature>
<organism evidence="4 5">
    <name type="scientific">Mannheimia granulomatis</name>
    <dbReference type="NCBI Taxonomy" id="85402"/>
    <lineage>
        <taxon>Bacteria</taxon>
        <taxon>Pseudomonadati</taxon>
        <taxon>Pseudomonadota</taxon>
        <taxon>Gammaproteobacteria</taxon>
        <taxon>Pasteurellales</taxon>
        <taxon>Pasteurellaceae</taxon>
        <taxon>Mannheimia</taxon>
    </lineage>
</organism>
<dbReference type="Pfam" id="PF01298">
    <property type="entry name" value="TbpB_B_D"/>
    <property type="match status" value="1"/>
</dbReference>
<dbReference type="InterPro" id="IPR011250">
    <property type="entry name" value="OMP/PagP_B-barrel"/>
</dbReference>
<dbReference type="Gene3D" id="2.40.160.90">
    <property type="match status" value="1"/>
</dbReference>
<feature type="chain" id="PRO_5001461110" description="Transferrin-binding protein B C-lobe/N-lobe beta-barrel domain-containing protein" evidence="2">
    <location>
        <begin position="20"/>
        <end position="263"/>
    </location>
</feature>
<accession>A0A011N9H9</accession>
<dbReference type="RefSeq" id="WP_042804540.1">
    <property type="nucleotide sequence ID" value="NZ_AVSP01000019.1"/>
</dbReference>
<keyword evidence="5" id="KW-1185">Reference proteome</keyword>
<dbReference type="STRING" id="1122190.GCA_000621105_02146"/>
<feature type="signal peptide" evidence="2">
    <location>
        <begin position="1"/>
        <end position="19"/>
    </location>
</feature>
<dbReference type="PROSITE" id="PS51257">
    <property type="entry name" value="PROKAR_LIPOPROTEIN"/>
    <property type="match status" value="1"/>
</dbReference>
<protein>
    <recommendedName>
        <fullName evidence="3">Transferrin-binding protein B C-lobe/N-lobe beta-barrel domain-containing protein</fullName>
    </recommendedName>
</protein>
<proteinExistence type="predicted"/>
<gene>
    <name evidence="4" type="ORF">AK33_00085</name>
</gene>
<feature type="compositionally biased region" description="Low complexity" evidence="1">
    <location>
        <begin position="25"/>
        <end position="70"/>
    </location>
</feature>
<reference evidence="4 5" key="1">
    <citation type="journal article" date="2014" name="Genome Announc.">
        <title>Genome Sequence of a Presumptive Mannheimia haemolytica Strain with an A1/A6-Cross-Reactive Serotype from a White-Tailed Deer (Odocoileus virginianus).</title>
        <authorList>
            <person name="Lawrence P.K."/>
            <person name="Bey R.F."/>
            <person name="Wiener B."/>
            <person name="Kittichotirat W."/>
            <person name="Bumgarner R.E."/>
        </authorList>
    </citation>
    <scope>NUCLEOTIDE SEQUENCE [LARGE SCALE GENOMIC DNA]</scope>
    <source>
        <strain evidence="4 5">PKL10</strain>
    </source>
</reference>
<sequence>MKKLAKLSLTLLAVTVISACGSSGGSSDNSNSQATPSKPTVTTPAPTKPTTTNPTTKPTTTKPTTSTSSSDKMGTAFRVNDSKEFDIKKASTYKTELVVDSKTLPVAWNGIVSGGFTKLSNATINGVTYKDFTVSGARYSSVKFGHIDGYVFTQGDVTPKASIPTSGNATYLVDGVFVANGKTSTSQGHSLNVDFANKTLNGTIATDVTVTNAKISGNEFEGKAVHNGKSAELEGHFYGSNAAEIGGTYSSSNFSGAFGGKKQ</sequence>
<dbReference type="OrthoDB" id="5690948at2"/>
<dbReference type="InterPro" id="IPR054843">
    <property type="entry name" value="Slam_hemophilin_C"/>
</dbReference>
<dbReference type="EMBL" id="JANJ01000010">
    <property type="protein sequence ID" value="EXI61272.1"/>
    <property type="molecule type" value="Genomic_DNA"/>
</dbReference>
<evidence type="ECO:0000313" key="4">
    <source>
        <dbReference type="EMBL" id="EXI61272.1"/>
    </source>
</evidence>
<evidence type="ECO:0000313" key="5">
    <source>
        <dbReference type="Proteomes" id="UP000054123"/>
    </source>
</evidence>
<name>A0A011N9H9_9PAST</name>
<comment type="caution">
    <text evidence="4">The sequence shown here is derived from an EMBL/GenBank/DDBJ whole genome shotgun (WGS) entry which is preliminary data.</text>
</comment>
<evidence type="ECO:0000256" key="2">
    <source>
        <dbReference type="SAM" id="SignalP"/>
    </source>
</evidence>
<dbReference type="Proteomes" id="UP000054123">
    <property type="component" value="Unassembled WGS sequence"/>
</dbReference>
<evidence type="ECO:0000259" key="3">
    <source>
        <dbReference type="Pfam" id="PF01298"/>
    </source>
</evidence>
<keyword evidence="2" id="KW-0732">Signal</keyword>
<dbReference type="SUPFAM" id="SSF56925">
    <property type="entry name" value="OMPA-like"/>
    <property type="match status" value="1"/>
</dbReference>